<dbReference type="InterPro" id="IPR002563">
    <property type="entry name" value="Flavin_Rdtase-like_dom"/>
</dbReference>
<accession>A0A549TA20</accession>
<gene>
    <name evidence="5" type="primary">rutF</name>
    <name evidence="7" type="ORF">FNA46_12105</name>
</gene>
<dbReference type="SMART" id="SM00903">
    <property type="entry name" value="Flavin_Reduct"/>
    <property type="match status" value="1"/>
</dbReference>
<proteinExistence type="inferred from homology"/>
<keyword evidence="2 5" id="KW-0288">FMN</keyword>
<dbReference type="InterPro" id="IPR012349">
    <property type="entry name" value="Split_barrel_FMN-bd"/>
</dbReference>
<dbReference type="GO" id="GO:0052874">
    <property type="term" value="F:FMN reductase (NADH) activity"/>
    <property type="evidence" value="ECO:0007669"/>
    <property type="project" value="UniProtKB-EC"/>
</dbReference>
<evidence type="ECO:0000256" key="3">
    <source>
        <dbReference type="ARBA" id="ARBA00023002"/>
    </source>
</evidence>
<dbReference type="PANTHER" id="PTHR30466">
    <property type="entry name" value="FLAVIN REDUCTASE"/>
    <property type="match status" value="1"/>
</dbReference>
<dbReference type="GO" id="GO:0042602">
    <property type="term" value="F:riboflavin reductase (NADPH) activity"/>
    <property type="evidence" value="ECO:0007669"/>
    <property type="project" value="UniProtKB-UniRule"/>
</dbReference>
<dbReference type="PANTHER" id="PTHR30466:SF1">
    <property type="entry name" value="FMN REDUCTASE (NADH) RUTF"/>
    <property type="match status" value="1"/>
</dbReference>
<dbReference type="EMBL" id="VJMG01000029">
    <property type="protein sequence ID" value="TRL38720.1"/>
    <property type="molecule type" value="Genomic_DNA"/>
</dbReference>
<dbReference type="InterPro" id="IPR019917">
    <property type="entry name" value="RutF"/>
</dbReference>
<evidence type="ECO:0000256" key="4">
    <source>
        <dbReference type="ARBA" id="ARBA00023027"/>
    </source>
</evidence>
<dbReference type="GO" id="GO:0010181">
    <property type="term" value="F:FMN binding"/>
    <property type="evidence" value="ECO:0007669"/>
    <property type="project" value="InterPro"/>
</dbReference>
<dbReference type="Pfam" id="PF01613">
    <property type="entry name" value="Flavin_Reduct"/>
    <property type="match status" value="1"/>
</dbReference>
<dbReference type="GO" id="GO:0019740">
    <property type="term" value="P:nitrogen utilization"/>
    <property type="evidence" value="ECO:0007669"/>
    <property type="project" value="UniProtKB-UniRule"/>
</dbReference>
<keyword evidence="1 5" id="KW-0285">Flavoprotein</keyword>
<dbReference type="AlphaFoldDB" id="A0A549TA20"/>
<comment type="catalytic activity">
    <reaction evidence="5">
        <text>FMNH2 + NAD(+) = FMN + NADH + 2 H(+)</text>
        <dbReference type="Rhea" id="RHEA:21620"/>
        <dbReference type="ChEBI" id="CHEBI:15378"/>
        <dbReference type="ChEBI" id="CHEBI:57540"/>
        <dbReference type="ChEBI" id="CHEBI:57618"/>
        <dbReference type="ChEBI" id="CHEBI:57945"/>
        <dbReference type="ChEBI" id="CHEBI:58210"/>
        <dbReference type="EC" id="1.5.1.42"/>
    </reaction>
</comment>
<evidence type="ECO:0000259" key="6">
    <source>
        <dbReference type="SMART" id="SM00903"/>
    </source>
</evidence>
<dbReference type="InterPro" id="IPR050268">
    <property type="entry name" value="NADH-dep_flavin_reductase"/>
</dbReference>
<evidence type="ECO:0000256" key="2">
    <source>
        <dbReference type="ARBA" id="ARBA00022643"/>
    </source>
</evidence>
<name>A0A549TA20_9HYPH</name>
<comment type="function">
    <text evidence="5">Catalyzes the reduction of FMN to FMNH2 which is used to reduce pyrimidine by RutA via the Rut pathway.</text>
</comment>
<dbReference type="Gene3D" id="2.30.110.10">
    <property type="entry name" value="Electron Transport, Fmn-binding Protein, Chain A"/>
    <property type="match status" value="1"/>
</dbReference>
<reference evidence="7 8" key="1">
    <citation type="submission" date="2019-07" db="EMBL/GenBank/DDBJ databases">
        <title>Ln-dependent methylotrophs.</title>
        <authorList>
            <person name="Tani A."/>
        </authorList>
    </citation>
    <scope>NUCLEOTIDE SEQUENCE [LARGE SCALE GENOMIC DNA]</scope>
    <source>
        <strain evidence="7 8">SM12</strain>
    </source>
</reference>
<dbReference type="GO" id="GO:0006212">
    <property type="term" value="P:uracil catabolic process"/>
    <property type="evidence" value="ECO:0007669"/>
    <property type="project" value="UniProtKB-UniRule"/>
</dbReference>
<evidence type="ECO:0000256" key="1">
    <source>
        <dbReference type="ARBA" id="ARBA00022630"/>
    </source>
</evidence>
<sequence>MNAIQTASLEGAATIDPAAFRNAMARLGAAVHIITTDGVAGRAGFAATAVCSVTDTPPTLLVCLNRSSSVFSTFEANGVLSVNTLGPGHLRLSSLFGGKTPVEERFAAADWVTGDTGAPVLSDAVTSFDCRVAEAVDVGTHKVLFCRVVTLRAGSTDEALAYYQRAYHVLGEASRVPG</sequence>
<dbReference type="Proteomes" id="UP000316801">
    <property type="component" value="Unassembled WGS sequence"/>
</dbReference>
<organism evidence="7 8">
    <name type="scientific">Rhizobium straminoryzae</name>
    <dbReference type="NCBI Taxonomy" id="1387186"/>
    <lineage>
        <taxon>Bacteria</taxon>
        <taxon>Pseudomonadati</taxon>
        <taxon>Pseudomonadota</taxon>
        <taxon>Alphaproteobacteria</taxon>
        <taxon>Hyphomicrobiales</taxon>
        <taxon>Rhizobiaceae</taxon>
        <taxon>Rhizobium/Agrobacterium group</taxon>
        <taxon>Rhizobium</taxon>
    </lineage>
</organism>
<keyword evidence="8" id="KW-1185">Reference proteome</keyword>
<evidence type="ECO:0000313" key="7">
    <source>
        <dbReference type="EMBL" id="TRL38720.1"/>
    </source>
</evidence>
<comment type="caution">
    <text evidence="7">The sequence shown here is derived from an EMBL/GenBank/DDBJ whole genome shotgun (WGS) entry which is preliminary data.</text>
</comment>
<evidence type="ECO:0000313" key="8">
    <source>
        <dbReference type="Proteomes" id="UP000316801"/>
    </source>
</evidence>
<keyword evidence="4 5" id="KW-0520">NAD</keyword>
<evidence type="ECO:0000256" key="5">
    <source>
        <dbReference type="HAMAP-Rule" id="MF_00833"/>
    </source>
</evidence>
<dbReference type="EC" id="1.5.1.42" evidence="5"/>
<protein>
    <recommendedName>
        <fullName evidence="5">FMN reductase (NADH) RutF</fullName>
        <ecNumber evidence="5">1.5.1.42</ecNumber>
    </recommendedName>
    <alternativeName>
        <fullName evidence="5">FMN reductase</fullName>
    </alternativeName>
    <alternativeName>
        <fullName evidence="5">NADH-flavin reductase RutF</fullName>
    </alternativeName>
    <alternativeName>
        <fullName evidence="5">NADH:flavin oxidoreductase</fullName>
    </alternativeName>
</protein>
<comment type="similarity">
    <text evidence="5">Belongs to the non-flavoprotein flavin reductase family. RutF subfamily.</text>
</comment>
<dbReference type="HAMAP" id="MF_00833">
    <property type="entry name" value="RutF"/>
    <property type="match status" value="1"/>
</dbReference>
<feature type="domain" description="Flavin reductase like" evidence="6">
    <location>
        <begin position="24"/>
        <end position="169"/>
    </location>
</feature>
<keyword evidence="3 5" id="KW-0560">Oxidoreductase</keyword>
<dbReference type="SUPFAM" id="SSF50475">
    <property type="entry name" value="FMN-binding split barrel"/>
    <property type="match status" value="1"/>
</dbReference>